<evidence type="ECO:0000313" key="2">
    <source>
        <dbReference type="Proteomes" id="UP001221413"/>
    </source>
</evidence>
<reference evidence="1" key="1">
    <citation type="submission" date="2023-01" db="EMBL/GenBank/DDBJ databases">
        <title>The chitinases involved in constricting ring structure development in the nematode-trapping fungus Drechslerella dactyloides.</title>
        <authorList>
            <person name="Wang R."/>
            <person name="Zhang L."/>
            <person name="Tang P."/>
            <person name="Li S."/>
            <person name="Liang L."/>
        </authorList>
    </citation>
    <scope>NUCLEOTIDE SEQUENCE</scope>
    <source>
        <strain evidence="1">YMF1.00031</strain>
    </source>
</reference>
<protein>
    <submittedName>
        <fullName evidence="1">Uncharacterized protein</fullName>
    </submittedName>
</protein>
<gene>
    <name evidence="1" type="ORF">Dda_6210</name>
</gene>
<dbReference type="AlphaFoldDB" id="A0AAD6IV71"/>
<evidence type="ECO:0000313" key="1">
    <source>
        <dbReference type="EMBL" id="KAJ6259310.1"/>
    </source>
</evidence>
<dbReference type="Proteomes" id="UP001221413">
    <property type="component" value="Unassembled WGS sequence"/>
</dbReference>
<name>A0AAD6IV71_DREDA</name>
<comment type="caution">
    <text evidence="1">The sequence shown here is derived from an EMBL/GenBank/DDBJ whole genome shotgun (WGS) entry which is preliminary data.</text>
</comment>
<keyword evidence="2" id="KW-1185">Reference proteome</keyword>
<sequence>MSSDHITRLRPVALRSNNSQSLPNNVLKTASPLHPVKIASRYQYYADKSGLYLIDDNSTPRMMTEEEVRSLFKSFPSVHNIFDGKDGIVFSIGQKELVDEFPLTVGGRPLYVTKEEDFTVQGLFPEIMMGWRRDLVLFMEARFEVRMMTGLPDEVVQGIFRRFPKCTAVMRLRRELFLEFAEEMPQREDTPVMIGGLLVYYSPVRLWDIADEAALKNDTSTSDTERLAEDTTDYSPQLCPGVRITNYKGVATNAGLALRNRDGKERFTIALHGFLEDGVLVDSRVFHPNPQGQPVGIIRETYPEVNIGLVELAKGFSYKNESYFSVISPESLASRVDMIEAEKRFFNYGVFDSSVTGRQDVAILGTHYYDPVRPSNDTDTEDDETCLDKSIRYKRTFVWKASMIDETTMKEGMCGVPIVQGSYLDPTAGTVNKSICTGFFRYAKGPLYYSHPTDTLLDDGWTVCSIDCGTYVSETDGAREILEF</sequence>
<dbReference type="EMBL" id="JAQGDS010000007">
    <property type="protein sequence ID" value="KAJ6259310.1"/>
    <property type="molecule type" value="Genomic_DNA"/>
</dbReference>
<organism evidence="1 2">
    <name type="scientific">Drechslerella dactyloides</name>
    <name type="common">Nematode-trapping fungus</name>
    <name type="synonym">Arthrobotrys dactyloides</name>
    <dbReference type="NCBI Taxonomy" id="74499"/>
    <lineage>
        <taxon>Eukaryota</taxon>
        <taxon>Fungi</taxon>
        <taxon>Dikarya</taxon>
        <taxon>Ascomycota</taxon>
        <taxon>Pezizomycotina</taxon>
        <taxon>Orbiliomycetes</taxon>
        <taxon>Orbiliales</taxon>
        <taxon>Orbiliaceae</taxon>
        <taxon>Drechslerella</taxon>
    </lineage>
</organism>
<proteinExistence type="predicted"/>
<accession>A0AAD6IV71</accession>